<gene>
    <name evidence="4" type="ORF">FHX59_001073</name>
</gene>
<sequence length="379" mass="39495">MGYYGGWKPYVPVAERRRKAEQQVAKAMKAGRTLSPIAPYRGAIAKTFWGKAWCDNLERYSDYGNRLPRGRTYVRNGSVIDLQITAGKIHAQVMGSSLYTVQIDVVVCPDPHWRALSADCASSIDSMVELLQGKLSGAVLERICKPGTGLFPSPKDIRFGCSCPDWASMCKHVAAVLYGAGARLDQQPGLLFTLRGVDAADLVDSTGAGLSAAGAAPAPGKILDTAALGDVFGIEIDTGSEPLSAPPVARKRAGKQSAARRSRVSTPSTLAQPVLASAKSTSKGKTTAPKAVVKAVVAAKPAGKARADAPKATRSASAKSTSKGKTTAPKAVVKAVVAAKPAGKLRADAPKAPRSIATQKSPPRSSATPRSPQNAKASR</sequence>
<feature type="region of interest" description="Disordered" evidence="2">
    <location>
        <begin position="243"/>
        <end position="379"/>
    </location>
</feature>
<feature type="compositionally biased region" description="Low complexity" evidence="2">
    <location>
        <begin position="312"/>
        <end position="344"/>
    </location>
</feature>
<proteinExistence type="predicted"/>
<feature type="compositionally biased region" description="Basic residues" evidence="2">
    <location>
        <begin position="249"/>
        <end position="263"/>
    </location>
</feature>
<dbReference type="InterPro" id="IPR007527">
    <property type="entry name" value="Znf_SWIM"/>
</dbReference>
<organism evidence="4 5">
    <name type="scientific">Paraburkholderia silvatlantica</name>
    <dbReference type="NCBI Taxonomy" id="321895"/>
    <lineage>
        <taxon>Bacteria</taxon>
        <taxon>Pseudomonadati</taxon>
        <taxon>Pseudomonadota</taxon>
        <taxon>Betaproteobacteria</taxon>
        <taxon>Burkholderiales</taxon>
        <taxon>Burkholderiaceae</taxon>
        <taxon>Paraburkholderia</taxon>
    </lineage>
</organism>
<evidence type="ECO:0000256" key="2">
    <source>
        <dbReference type="SAM" id="MobiDB-lite"/>
    </source>
</evidence>
<dbReference type="EMBL" id="JACHVZ010000003">
    <property type="protein sequence ID" value="MBB2926664.1"/>
    <property type="molecule type" value="Genomic_DNA"/>
</dbReference>
<evidence type="ECO:0000259" key="3">
    <source>
        <dbReference type="PROSITE" id="PS50966"/>
    </source>
</evidence>
<dbReference type="PROSITE" id="PS50966">
    <property type="entry name" value="ZF_SWIM"/>
    <property type="match status" value="1"/>
</dbReference>
<feature type="compositionally biased region" description="Low complexity" evidence="2">
    <location>
        <begin position="283"/>
        <end position="304"/>
    </location>
</feature>
<keyword evidence="1" id="KW-0863">Zinc-finger</keyword>
<accession>A0ABR6FGW6</accession>
<keyword evidence="5" id="KW-1185">Reference proteome</keyword>
<evidence type="ECO:0000256" key="1">
    <source>
        <dbReference type="PROSITE-ProRule" id="PRU00325"/>
    </source>
</evidence>
<protein>
    <submittedName>
        <fullName evidence="4">Zn finger protein</fullName>
    </submittedName>
</protein>
<dbReference type="RefSeq" id="WP_243413004.1">
    <property type="nucleotide sequence ID" value="NZ_JACHVZ010000003.1"/>
</dbReference>
<evidence type="ECO:0000313" key="4">
    <source>
        <dbReference type="EMBL" id="MBB2926664.1"/>
    </source>
</evidence>
<reference evidence="4 5" key="1">
    <citation type="submission" date="2020-08" db="EMBL/GenBank/DDBJ databases">
        <title>Genomic Encyclopedia of Type Strains, Phase IV (KMG-V): Genome sequencing to study the core and pangenomes of soil and plant-associated prokaryotes.</title>
        <authorList>
            <person name="Whitman W."/>
        </authorList>
    </citation>
    <scope>NUCLEOTIDE SEQUENCE [LARGE SCALE GENOMIC DNA]</scope>
    <source>
        <strain evidence="4 5">SRMrh-85</strain>
    </source>
</reference>
<comment type="caution">
    <text evidence="4">The sequence shown here is derived from an EMBL/GenBank/DDBJ whole genome shotgun (WGS) entry which is preliminary data.</text>
</comment>
<dbReference type="PANTHER" id="PTHR38133:SF1">
    <property type="entry name" value="SLR1429 PROTEIN"/>
    <property type="match status" value="1"/>
</dbReference>
<feature type="compositionally biased region" description="Low complexity" evidence="2">
    <location>
        <begin position="361"/>
        <end position="372"/>
    </location>
</feature>
<dbReference type="Proteomes" id="UP000533533">
    <property type="component" value="Unassembled WGS sequence"/>
</dbReference>
<keyword evidence="1" id="KW-0479">Metal-binding</keyword>
<keyword evidence="1" id="KW-0862">Zinc</keyword>
<name>A0ABR6FGW6_9BURK</name>
<feature type="domain" description="SWIM-type" evidence="3">
    <location>
        <begin position="151"/>
        <end position="181"/>
    </location>
</feature>
<evidence type="ECO:0000313" key="5">
    <source>
        <dbReference type="Proteomes" id="UP000533533"/>
    </source>
</evidence>
<dbReference type="PANTHER" id="PTHR38133">
    <property type="entry name" value="SLR1429 PROTEIN"/>
    <property type="match status" value="1"/>
</dbReference>